<evidence type="ECO:0000313" key="2">
    <source>
        <dbReference type="RefSeq" id="XP_074197763.1"/>
    </source>
</evidence>
<dbReference type="Proteomes" id="UP001732780">
    <property type="component" value="Chromosome 15"/>
</dbReference>
<protein>
    <submittedName>
        <fullName evidence="2">Protein GREB1 isoform X1</fullName>
    </submittedName>
</protein>
<accession>A0AC58NIZ6</accession>
<gene>
    <name evidence="2" type="primary">GREB1</name>
</gene>
<evidence type="ECO:0000313" key="1">
    <source>
        <dbReference type="Proteomes" id="UP001732780"/>
    </source>
</evidence>
<keyword evidence="1" id="KW-1185">Reference proteome</keyword>
<dbReference type="RefSeq" id="XP_074197763.1">
    <property type="nucleotide sequence ID" value="XM_074341662.1"/>
</dbReference>
<organism evidence="1 2">
    <name type="scientific">Camelus bactrianus</name>
    <name type="common">Bactrian camel</name>
    <dbReference type="NCBI Taxonomy" id="9837"/>
    <lineage>
        <taxon>Eukaryota</taxon>
        <taxon>Metazoa</taxon>
        <taxon>Chordata</taxon>
        <taxon>Craniata</taxon>
        <taxon>Vertebrata</taxon>
        <taxon>Euteleostomi</taxon>
        <taxon>Mammalia</taxon>
        <taxon>Eutheria</taxon>
        <taxon>Laurasiatheria</taxon>
        <taxon>Artiodactyla</taxon>
        <taxon>Tylopoda</taxon>
        <taxon>Camelidae</taxon>
        <taxon>Camelus</taxon>
    </lineage>
</organism>
<reference evidence="2" key="1">
    <citation type="submission" date="2025-08" db="UniProtKB">
        <authorList>
            <consortium name="RefSeq"/>
        </authorList>
    </citation>
    <scope>IDENTIFICATION</scope>
    <source>
        <tissue evidence="2">Blood</tissue>
    </source>
</reference>
<name>A0AC58NIZ6_CAMBA</name>
<sequence>MTSVLRGCDPRAPSVAPREGGQCVCPEAGRGQLGEEPLGEIREESDTSREQAAPPARCRAPQVGRSGSARRAQAEGAGGGRGDGARGAGAGARAAGVKLGHDPRRAGGRGGSAPALVPPPHARRRQVRPRRRPPRDPYPAGSRGSRAHRRPSSAVGPKTRSSGLPGAAGVRGQCPARAALRRSGLWRAPLGRPSPRAEGVTAREAGLAVRRRRAQRSRAAAVRGQRAAKAPSSLLEMGNSYAGQLKTTRFEEVLHNSIEASLRSNSLVPRPVFSQLYLEAEQQLSALEGGSRVDNEEEEEEGEGGSEQNCPPTLYQMHPPPEGCCITDGFCQAGRDLRLVSISNEPIDVPAGFLLVGAKSPSLPDHLLVCAVDKRFLPDDNGHNALLGFSGNCVGCGKKGFCYFTEFSNHINLKVTTQPKKQKHLKYYLIRNAQGALTKGPLICWKGSDFRSRQTSAGACSSSLFPLLESSGPPAPFPSEPVPGTNPSAPLGAAQAGPASDHPSLTAAMGLAVFNGKDSPKHQPLVKNNLSAGPRPSALGILSNSGPPKKRHKGWSPESPSAADGGYPQGGGNRAKYENAGVTCMPQVGLVGPASVTFPVVASGEPVSVPDNLLKICKAKPVIFKGHGNFPYLCGNLNDVVVSPLLYTCYQNSQSISRAYEQHGASTIQPISEEMQLLLTVYYLVQLAADQVPLMEDLEQIFLRSWRESHLTEIRQYQQAPPQPFPPAPSAVAPVTSAQLPWLAGLAASSCNDSVHIIECTYSLAEGLSEMFRLLVEGKLAKTNYVVIICACRNATIDSCIAVTGKYQARILSESLLTPAEYQKEVNYELVTGKVDSLGAFFSTLCPEGDIDILLDKFHQENQGHISSSLTAASVTKSASLDVAGTPVCTSYHLEPHHIRPFQLAVAQKLLSHVCSIADSSTQNLDLGSFEKVDFLICIPPSEVTYQQTLLHVWHSGVLLELGLEEEHMTKQRAEQYVLKLDAEAQTKFKAFLQNSFQNPHTLFVLIHDHAHWDLVRFTEENAEAIVPQRKAEMRLSPRPLVQNASHSWSYTFTFSIEFIILCPPWIISSSTVHNLYSQSDPSVGLVDRLLNCREVKEAPNIVTLHVTSFPYALQTQHTLISPYNEIHWPASYSNGVELYHENKRYFGLSEFIESTLSGHSLPLLRYDSSFEAMVTALGKRFPRLHSAVIRTFVLVQHYAAAMMAVRGLSQMKNYTSVETLEITQNLINSPKQCPCGHGLMVLLRVPCSPLAAVAYERLAHVRARLALEEHFEIILGNPSSGITVGKHFLKQLKMWQKIEDAEWRPQTYLELEGLPCILIFSGMDPHGESLPRSLRYCDLRLINSSCLVRTALEQELGLAAYFVSNEAPLEKGAQNEALESDAEKLSGTDEDEELVTEGSALEKRSPVKRERSCSHDSVSSSISSKASSSALCGDSSAPPAGPSQGEQARSPPPGGPTEEGRAPGERQRLRAGWEPPAVISRHSPGLAPPPDPGLRTCRRSIRRSAPSSSSQLSSSGSSSSSMVPAAGPLVLQASQCSMTKACRQPPIVFLPKLVYDMVTATDSSGLPKAASLLPSHSVVWASSFRPLLSKTMTSTEQSLYYRQWTVPRPSHMDYGNRAEGRVDGFHPRRLLLSGPPQIGKTGAYLQFLSILSRMLIRLTEVDVYDEEEININLTEESEWHYLQLGDPWPDLELFKKLPFDYIIHDPKYEDASLICSHHQSIKSEDRGMYRKPEDLYVRRQTARMRLSKYAAYNTYHHCEQCHQYMGFHPRYQLYESTLHAFAFSYSMLGEEIQLHFIIPKSKEHHFVFSQPGGQLESMRLPLVTDKSHEYIKSPTFTPTTGRHEHGLFNLYHAMDGASHLHVLVVKEYEMAIYKKYWPNHIMLVLPSIFNSAGVGAAHFLIKELSYHNLELERNRQEELGVKPQDIWPFIVISDDSCVMWNVVDIDCGGERSREFSWSERNVSLKHIMQHIEASPNITHYALIGMRKWSSKTGSREVREPFSRCHVHDFIILNVDLTQNVQYNQNRFTCDDVDFNLRVHSAGLLLCRFNRFSVMKKQIAVGGHRSFHITSKVSDNPMAIMPAQYICAPDSKHTFLAAPAQLLLEKFLQHHSHRFFPLSLKNHGHPVLSVDCYLNLGSQISVCYVSSRPHSLNVSCSDLKFSGLLLYLCDSFVGASFLKKFHFLKGATLCVICQDRNSLRQTVVRLELEDEWQFRLRDEFQTANAKEDRPLFFLTGRHI</sequence>
<proteinExistence type="predicted"/>